<evidence type="ECO:0000256" key="1">
    <source>
        <dbReference type="ARBA" id="ARBA00022598"/>
    </source>
</evidence>
<keyword evidence="4 6" id="KW-0067">ATP-binding</keyword>
<dbReference type="InterPro" id="IPR011063">
    <property type="entry name" value="TilS/TtcA_N"/>
</dbReference>
<comment type="domain">
    <text evidence="6">The N-terminal region contains the highly conserved SGGXDS motif, predicted to be a P-loop motif involved in ATP binding.</text>
</comment>
<sequence>MLNCTSDLTTDFSAIDLAGRSCAVVAVSGGGDSLALLLLLRDFLEQQPSLKLDILAVTVDHGLRPEAADEARQVARLCAELGIRHRTMRWDEPKPRTGISDAARQARQRLLVEAATDAGADIILLGHTADDQAETTQMRLARGTGRGLAGIAPATLYDRRVWFVRPLLNMRREELRNYLRSRAVSWIDDPSNTDPHYERVRVRQALTEADIAHLLARARAAADERERLGAVVADWIRQHVSLCSQGLFRLPLRELREMPEDARLYLLRVLLAVAGGAAHFPDEASTLELLKAVLGDARRATLSRSVVARNRDHLYVHRESRNLPHENVADGLIWDLRFRVAAAPSDQDFVIKPHGAALSSQRDFAEAGLPNSIARAALAAEPLVETIDGSKAGEICVGLDRVLGPWVTLVPSFDYEVASAMSAIVGIANLPKKPWLRHKQG</sequence>
<dbReference type="EC" id="6.3.4.19" evidence="6"/>
<protein>
    <recommendedName>
        <fullName evidence="6">tRNA(Ile)-lysidine synthase</fullName>
        <ecNumber evidence="6">6.3.4.19</ecNumber>
    </recommendedName>
    <alternativeName>
        <fullName evidence="6">tRNA(Ile)-2-lysyl-cytidine synthase</fullName>
    </alternativeName>
    <alternativeName>
        <fullName evidence="6">tRNA(Ile)-lysidine synthetase</fullName>
    </alternativeName>
</protein>
<comment type="subcellular location">
    <subcellularLocation>
        <location evidence="6">Cytoplasm</location>
    </subcellularLocation>
</comment>
<evidence type="ECO:0000256" key="5">
    <source>
        <dbReference type="ARBA" id="ARBA00048539"/>
    </source>
</evidence>
<dbReference type="InterPro" id="IPR012094">
    <property type="entry name" value="tRNA_Ile_lys_synt"/>
</dbReference>
<accession>A0A916RME5</accession>
<dbReference type="InterPro" id="IPR012795">
    <property type="entry name" value="tRNA_Ile_lys_synt_N"/>
</dbReference>
<evidence type="ECO:0000256" key="6">
    <source>
        <dbReference type="HAMAP-Rule" id="MF_01161"/>
    </source>
</evidence>
<dbReference type="SUPFAM" id="SSF52402">
    <property type="entry name" value="Adenine nucleotide alpha hydrolases-like"/>
    <property type="match status" value="1"/>
</dbReference>
<dbReference type="GO" id="GO:0005737">
    <property type="term" value="C:cytoplasm"/>
    <property type="evidence" value="ECO:0007669"/>
    <property type="project" value="UniProtKB-SubCell"/>
</dbReference>
<comment type="similarity">
    <text evidence="6">Belongs to the tRNA(Ile)-lysidine synthase family.</text>
</comment>
<reference evidence="8" key="2">
    <citation type="submission" date="2020-09" db="EMBL/GenBank/DDBJ databases">
        <authorList>
            <person name="Sun Q."/>
            <person name="Zhou Y."/>
        </authorList>
    </citation>
    <scope>NUCLEOTIDE SEQUENCE</scope>
    <source>
        <strain evidence="8">CGMCC 1.15320</strain>
    </source>
</reference>
<keyword evidence="9" id="KW-1185">Reference proteome</keyword>
<dbReference type="Pfam" id="PF01171">
    <property type="entry name" value="ATP_bind_3"/>
    <property type="match status" value="1"/>
</dbReference>
<dbReference type="InterPro" id="IPR014729">
    <property type="entry name" value="Rossmann-like_a/b/a_fold"/>
</dbReference>
<keyword evidence="3 6" id="KW-0547">Nucleotide-binding</keyword>
<dbReference type="AlphaFoldDB" id="A0A916RME5"/>
<comment type="function">
    <text evidence="6">Ligates lysine onto the cytidine present at position 34 of the AUA codon-specific tRNA(Ile) that contains the anticodon CAU, in an ATP-dependent manner. Cytidine is converted to lysidine, thus changing the amino acid specificity of the tRNA from methionine to isoleucine.</text>
</comment>
<evidence type="ECO:0000256" key="4">
    <source>
        <dbReference type="ARBA" id="ARBA00022840"/>
    </source>
</evidence>
<dbReference type="RefSeq" id="WP_188720269.1">
    <property type="nucleotide sequence ID" value="NZ_BMIF01000003.1"/>
</dbReference>
<evidence type="ECO:0000259" key="7">
    <source>
        <dbReference type="Pfam" id="PF01171"/>
    </source>
</evidence>
<feature type="binding site" evidence="6">
    <location>
        <begin position="28"/>
        <end position="33"/>
    </location>
    <ligand>
        <name>ATP</name>
        <dbReference type="ChEBI" id="CHEBI:30616"/>
    </ligand>
</feature>
<reference evidence="8" key="1">
    <citation type="journal article" date="2014" name="Int. J. Syst. Evol. Microbiol.">
        <title>Complete genome sequence of Corynebacterium casei LMG S-19264T (=DSM 44701T), isolated from a smear-ripened cheese.</title>
        <authorList>
            <consortium name="US DOE Joint Genome Institute (JGI-PGF)"/>
            <person name="Walter F."/>
            <person name="Albersmeier A."/>
            <person name="Kalinowski J."/>
            <person name="Ruckert C."/>
        </authorList>
    </citation>
    <scope>NUCLEOTIDE SEQUENCE</scope>
    <source>
        <strain evidence="8">CGMCC 1.15320</strain>
    </source>
</reference>
<name>A0A916RME5_9HYPH</name>
<dbReference type="GO" id="GO:0005524">
    <property type="term" value="F:ATP binding"/>
    <property type="evidence" value="ECO:0007669"/>
    <property type="project" value="UniProtKB-UniRule"/>
</dbReference>
<proteinExistence type="inferred from homology"/>
<evidence type="ECO:0000256" key="3">
    <source>
        <dbReference type="ARBA" id="ARBA00022741"/>
    </source>
</evidence>
<dbReference type="CDD" id="cd01992">
    <property type="entry name" value="TilS_N"/>
    <property type="match status" value="1"/>
</dbReference>
<dbReference type="PANTHER" id="PTHR43033">
    <property type="entry name" value="TRNA(ILE)-LYSIDINE SYNTHASE-RELATED"/>
    <property type="match status" value="1"/>
</dbReference>
<dbReference type="GO" id="GO:0032267">
    <property type="term" value="F:tRNA(Ile)-lysidine synthase activity"/>
    <property type="evidence" value="ECO:0007669"/>
    <property type="project" value="UniProtKB-EC"/>
</dbReference>
<feature type="domain" description="tRNA(Ile)-lysidine/2-thiocytidine synthase N-terminal" evidence="7">
    <location>
        <begin position="23"/>
        <end position="204"/>
    </location>
</feature>
<dbReference type="HAMAP" id="MF_01161">
    <property type="entry name" value="tRNA_Ile_lys_synt"/>
    <property type="match status" value="1"/>
</dbReference>
<dbReference type="EMBL" id="BMIF01000003">
    <property type="protein sequence ID" value="GGA61664.1"/>
    <property type="molecule type" value="Genomic_DNA"/>
</dbReference>
<dbReference type="PANTHER" id="PTHR43033:SF1">
    <property type="entry name" value="TRNA(ILE)-LYSIDINE SYNTHASE-RELATED"/>
    <property type="match status" value="1"/>
</dbReference>
<evidence type="ECO:0000313" key="8">
    <source>
        <dbReference type="EMBL" id="GGA61664.1"/>
    </source>
</evidence>
<dbReference type="Gene3D" id="3.40.50.620">
    <property type="entry name" value="HUPs"/>
    <property type="match status" value="1"/>
</dbReference>
<keyword evidence="6" id="KW-0963">Cytoplasm</keyword>
<comment type="caution">
    <text evidence="8">The sequence shown here is derived from an EMBL/GenBank/DDBJ whole genome shotgun (WGS) entry which is preliminary data.</text>
</comment>
<dbReference type="GO" id="GO:0006400">
    <property type="term" value="P:tRNA modification"/>
    <property type="evidence" value="ECO:0007669"/>
    <property type="project" value="UniProtKB-UniRule"/>
</dbReference>
<keyword evidence="1 6" id="KW-0436">Ligase</keyword>
<keyword evidence="2 6" id="KW-0819">tRNA processing</keyword>
<dbReference type="NCBIfam" id="TIGR02432">
    <property type="entry name" value="lysidine_TilS_N"/>
    <property type="match status" value="1"/>
</dbReference>
<dbReference type="Proteomes" id="UP000636264">
    <property type="component" value="Unassembled WGS sequence"/>
</dbReference>
<evidence type="ECO:0000313" key="9">
    <source>
        <dbReference type="Proteomes" id="UP000636264"/>
    </source>
</evidence>
<comment type="catalytic activity">
    <reaction evidence="5 6">
        <text>cytidine(34) in tRNA(Ile2) + L-lysine + ATP = lysidine(34) in tRNA(Ile2) + AMP + diphosphate + H(+)</text>
        <dbReference type="Rhea" id="RHEA:43744"/>
        <dbReference type="Rhea" id="RHEA-COMP:10625"/>
        <dbReference type="Rhea" id="RHEA-COMP:10670"/>
        <dbReference type="ChEBI" id="CHEBI:15378"/>
        <dbReference type="ChEBI" id="CHEBI:30616"/>
        <dbReference type="ChEBI" id="CHEBI:32551"/>
        <dbReference type="ChEBI" id="CHEBI:33019"/>
        <dbReference type="ChEBI" id="CHEBI:82748"/>
        <dbReference type="ChEBI" id="CHEBI:83665"/>
        <dbReference type="ChEBI" id="CHEBI:456215"/>
        <dbReference type="EC" id="6.3.4.19"/>
    </reaction>
</comment>
<organism evidence="8 9">
    <name type="scientific">Nitratireductor aestuarii</name>
    <dbReference type="NCBI Taxonomy" id="1735103"/>
    <lineage>
        <taxon>Bacteria</taxon>
        <taxon>Pseudomonadati</taxon>
        <taxon>Pseudomonadota</taxon>
        <taxon>Alphaproteobacteria</taxon>
        <taxon>Hyphomicrobiales</taxon>
        <taxon>Phyllobacteriaceae</taxon>
        <taxon>Nitratireductor</taxon>
    </lineage>
</organism>
<gene>
    <name evidence="6 8" type="primary">tilS</name>
    <name evidence="8" type="ORF">GCM10011385_14190</name>
</gene>
<evidence type="ECO:0000256" key="2">
    <source>
        <dbReference type="ARBA" id="ARBA00022694"/>
    </source>
</evidence>